<feature type="transmembrane region" description="Helical" evidence="1">
    <location>
        <begin position="114"/>
        <end position="133"/>
    </location>
</feature>
<dbReference type="AlphaFoldDB" id="X8J5V9"/>
<comment type="caution">
    <text evidence="2">The sequence shown here is derived from an EMBL/GenBank/DDBJ whole genome shotgun (WGS) entry which is preliminary data.</text>
</comment>
<feature type="transmembrane region" description="Helical" evidence="1">
    <location>
        <begin position="145"/>
        <end position="166"/>
    </location>
</feature>
<evidence type="ECO:0000256" key="1">
    <source>
        <dbReference type="SAM" id="Phobius"/>
    </source>
</evidence>
<accession>X8J5V9</accession>
<sequence>MMCVLLLRVWAVWGRKLWMLAVLLLVFVSSQLPPALLIGKTIQKLDVIDNPLPGLITGCVTTSSSSASAHWVHLFISSLTYESTLFLLTVVRAWSFSRRGVGTPIMTLLTRDGAWYCLVAIASVGLTAVGTSIPKANTDGSSAFSVLHCNDIVYMLSITPPTSWVLHPYRSKHRKRCDNA</sequence>
<evidence type="ECO:0000313" key="3">
    <source>
        <dbReference type="Proteomes" id="UP000030108"/>
    </source>
</evidence>
<keyword evidence="1" id="KW-1133">Transmembrane helix</keyword>
<feature type="transmembrane region" description="Helical" evidence="1">
    <location>
        <begin position="71"/>
        <end position="94"/>
    </location>
</feature>
<name>X8J5V9_9AGAM</name>
<gene>
    <name evidence="2" type="ORF">RSOL_229810</name>
</gene>
<protein>
    <submittedName>
        <fullName evidence="2">Transmembrane protein, putative</fullName>
    </submittedName>
</protein>
<keyword evidence="1 2" id="KW-0812">Transmembrane</keyword>
<organism evidence="2 3">
    <name type="scientific">Rhizoctonia solani AG-3 Rhs1AP</name>
    <dbReference type="NCBI Taxonomy" id="1086054"/>
    <lineage>
        <taxon>Eukaryota</taxon>
        <taxon>Fungi</taxon>
        <taxon>Dikarya</taxon>
        <taxon>Basidiomycota</taxon>
        <taxon>Agaricomycotina</taxon>
        <taxon>Agaricomycetes</taxon>
        <taxon>Cantharellales</taxon>
        <taxon>Ceratobasidiaceae</taxon>
        <taxon>Rhizoctonia</taxon>
    </lineage>
</organism>
<reference evidence="3" key="1">
    <citation type="journal article" date="2014" name="Genome Announc.">
        <title>Draft genome sequence of the plant-pathogenic soil fungus Rhizoctonia solani anastomosis group 3 strain Rhs1AP.</title>
        <authorList>
            <person name="Cubeta M.A."/>
            <person name="Thomas E."/>
            <person name="Dean R.A."/>
            <person name="Jabaji S."/>
            <person name="Neate S.M."/>
            <person name="Tavantzis S."/>
            <person name="Toda T."/>
            <person name="Vilgalys R."/>
            <person name="Bharathan N."/>
            <person name="Fedorova-Abrams N."/>
            <person name="Pakala S.B."/>
            <person name="Pakala S.M."/>
            <person name="Zafar N."/>
            <person name="Joardar V."/>
            <person name="Losada L."/>
            <person name="Nierman W.C."/>
        </authorList>
    </citation>
    <scope>NUCLEOTIDE SEQUENCE [LARGE SCALE GENOMIC DNA]</scope>
    <source>
        <strain evidence="3">AG-3</strain>
    </source>
</reference>
<proteinExistence type="predicted"/>
<feature type="non-terminal residue" evidence="2">
    <location>
        <position position="180"/>
    </location>
</feature>
<evidence type="ECO:0000313" key="2">
    <source>
        <dbReference type="EMBL" id="EUC57678.1"/>
    </source>
</evidence>
<dbReference type="Proteomes" id="UP000030108">
    <property type="component" value="Unassembled WGS sequence"/>
</dbReference>
<dbReference type="OrthoDB" id="2958007at2759"/>
<keyword evidence="1" id="KW-0472">Membrane</keyword>
<dbReference type="EMBL" id="JATN01000322">
    <property type="protein sequence ID" value="EUC57678.1"/>
    <property type="molecule type" value="Genomic_DNA"/>
</dbReference>